<feature type="binding site" evidence="21">
    <location>
        <begin position="638"/>
        <end position="640"/>
    </location>
    <ligand>
        <name>ATP</name>
        <dbReference type="ChEBI" id="CHEBI:30616"/>
    </ligand>
</feature>
<evidence type="ECO:0000313" key="29">
    <source>
        <dbReference type="EMBL" id="CAD7091258.1"/>
    </source>
</evidence>
<dbReference type="GO" id="GO:0022603">
    <property type="term" value="P:regulation of anatomical structure morphogenesis"/>
    <property type="evidence" value="ECO:0007669"/>
    <property type="project" value="UniProtKB-ARBA"/>
</dbReference>
<dbReference type="EMBL" id="LR899013">
    <property type="protein sequence ID" value="CAD7091258.1"/>
    <property type="molecule type" value="Genomic_DNA"/>
</dbReference>
<dbReference type="InterPro" id="IPR017441">
    <property type="entry name" value="Protein_kinase_ATP_BS"/>
</dbReference>
<dbReference type="InterPro" id="IPR001245">
    <property type="entry name" value="Ser-Thr/Tyr_kinase_cat_dom"/>
</dbReference>
<evidence type="ECO:0000256" key="11">
    <source>
        <dbReference type="ARBA" id="ARBA00022989"/>
    </source>
</evidence>
<dbReference type="GO" id="GO:0001708">
    <property type="term" value="P:cell fate specification"/>
    <property type="evidence" value="ECO:0007669"/>
    <property type="project" value="UniProtKB-ARBA"/>
</dbReference>
<dbReference type="InterPro" id="IPR003599">
    <property type="entry name" value="Ig_sub"/>
</dbReference>
<keyword evidence="14 22" id="KW-1015">Disulfide bond</keyword>
<keyword evidence="7" id="KW-0677">Repeat</keyword>
<evidence type="ECO:0000259" key="27">
    <source>
        <dbReference type="PROSITE" id="PS50011"/>
    </source>
</evidence>
<dbReference type="GO" id="GO:0030030">
    <property type="term" value="P:cell projection organization"/>
    <property type="evidence" value="ECO:0007669"/>
    <property type="project" value="UniProtKB-ARBA"/>
</dbReference>
<dbReference type="Pfam" id="PF07679">
    <property type="entry name" value="I-set"/>
    <property type="match status" value="2"/>
</dbReference>
<feature type="domain" description="Ig-like" evidence="28">
    <location>
        <begin position="344"/>
        <end position="435"/>
    </location>
</feature>
<comment type="catalytic activity">
    <reaction evidence="18 19">
        <text>L-tyrosyl-[protein] + ATP = O-phospho-L-tyrosyl-[protein] + ADP + H(+)</text>
        <dbReference type="Rhea" id="RHEA:10596"/>
        <dbReference type="Rhea" id="RHEA-COMP:10136"/>
        <dbReference type="Rhea" id="RHEA-COMP:20101"/>
        <dbReference type="ChEBI" id="CHEBI:15378"/>
        <dbReference type="ChEBI" id="CHEBI:30616"/>
        <dbReference type="ChEBI" id="CHEBI:46858"/>
        <dbReference type="ChEBI" id="CHEBI:61978"/>
        <dbReference type="ChEBI" id="CHEBI:456216"/>
        <dbReference type="EC" id="2.7.10.1"/>
    </reaction>
</comment>
<keyword evidence="5 25" id="KW-0812">Transmembrane</keyword>
<evidence type="ECO:0000256" key="24">
    <source>
        <dbReference type="SAM" id="MobiDB-lite"/>
    </source>
</evidence>
<dbReference type="AlphaFoldDB" id="A0A7R8V267"/>
<feature type="signal peptide" evidence="26">
    <location>
        <begin position="1"/>
        <end position="31"/>
    </location>
</feature>
<feature type="binding site" evidence="21">
    <location>
        <begin position="562"/>
        <end position="568"/>
    </location>
    <ligand>
        <name>ATP</name>
        <dbReference type="ChEBI" id="CHEBI:30616"/>
    </ligand>
</feature>
<sequence length="876" mass="100281">MGPTSKTTVSMAISWISLLLVLFLNLNLAVARRIPTTTYDDVIQISLENKGDIEEKVIIYSRIALKCEFDNPLWFKNGEKLPVEIRRNKIIKFDKIKKTDAGIYTCRSEDNRSSNLTLSVLPGGEIKKNFNSNMKVFSQVAENVTEQNEHLDLNNDDNADDSEDYTDKEQTKESIEGFKPVFRLKSMVRTIVKPSGSYVKIICSFDAHPTPNVTWTKEGKPITRTMGEVHYKKWSVQMEDVIPEDSGLYKCEVCNIYGCVDYTTKLIIQDRLRSRPIIAEGYPKNLTLLVNMTGRFECKVLTDLEPFITWVKHDINGRNDSNITSSETVIRTSIDEIHRVNHKPIIKKELRNQTVLEHKTVEFECDVLSDLHHLILWIKGKCVKCNDAQKINKTDPEMPHILRLVNVTYEDEGWYTCVAANSLGASTASAYLHVTDEIIVNEAPSVASLRNQWFTVATALIILLCFFGAIIMFMLRKWRHDKLIKHRMETVHQWTKKVVIYKPSPEGGTSDEMIMPIIKIKKQRTTLLQNSNSDPAPFNEYEFPLDSTWEIPRHQLVLGDTLGEGAFGRVVMAEALGIEGHGKSTIVAVKMVKEGHTDADMACLVREMEVMKMIGKHKNIINLLGCCSQDGPLYVIVEYAPYGNLKDFLKANKMCQLPDDLRCGDEKDQKVLTQKDLISFAYQVARGMEYLASRRCIHRDLAARNVLVSDDYVMKIADFGLARDIQDTDYYRKNTNGRLPIKWMAPESLQDKFYDTKSDVWSFGVLLWEIMTFGDQPYPKVTAEELYGYLLEGNRMEKPYRCSLNIYLLMRQCWNFDADARPRFSEIVENLDKILTSTANANEEYLDLSVPLLETPPSSGDESDTETFRETLLRYH</sequence>
<dbReference type="FunFam" id="2.60.40.10:FF:000016">
    <property type="entry name" value="Fibroblast growth factor receptor"/>
    <property type="match status" value="1"/>
</dbReference>
<keyword evidence="11 25" id="KW-1133">Transmembrane helix</keyword>
<dbReference type="InterPro" id="IPR000719">
    <property type="entry name" value="Prot_kinase_dom"/>
</dbReference>
<evidence type="ECO:0000256" key="16">
    <source>
        <dbReference type="ARBA" id="ARBA00023180"/>
    </source>
</evidence>
<keyword evidence="3" id="KW-0597">Phosphoprotein</keyword>
<dbReference type="GO" id="GO:0008347">
    <property type="term" value="P:glial cell migration"/>
    <property type="evidence" value="ECO:0007669"/>
    <property type="project" value="UniProtKB-ARBA"/>
</dbReference>
<dbReference type="FunFam" id="1.10.510.10:FF:000426">
    <property type="entry name" value="Receptor-type tyrosine-protein kinase FLT3"/>
    <property type="match status" value="1"/>
</dbReference>
<dbReference type="GO" id="GO:0001667">
    <property type="term" value="P:ameboidal-type cell migration"/>
    <property type="evidence" value="ECO:0007669"/>
    <property type="project" value="UniProtKB-ARBA"/>
</dbReference>
<feature type="binding site" evidence="21">
    <location>
        <position position="644"/>
    </location>
    <ligand>
        <name>ATP</name>
        <dbReference type="ChEBI" id="CHEBI:30616"/>
    </ligand>
</feature>
<keyword evidence="30" id="KW-1185">Reference proteome</keyword>
<feature type="compositionally biased region" description="Acidic residues" evidence="24">
    <location>
        <begin position="154"/>
        <end position="164"/>
    </location>
</feature>
<feature type="domain" description="Ig-like" evidence="28">
    <location>
        <begin position="74"/>
        <end position="117"/>
    </location>
</feature>
<dbReference type="GO" id="GO:0090130">
    <property type="term" value="P:tissue migration"/>
    <property type="evidence" value="ECO:0007669"/>
    <property type="project" value="UniProtKB-ARBA"/>
</dbReference>
<evidence type="ECO:0000256" key="18">
    <source>
        <dbReference type="ARBA" id="ARBA00051243"/>
    </source>
</evidence>
<evidence type="ECO:0000256" key="3">
    <source>
        <dbReference type="ARBA" id="ARBA00022553"/>
    </source>
</evidence>
<dbReference type="PRINTS" id="PR00109">
    <property type="entry name" value="TYRKINASE"/>
</dbReference>
<dbReference type="PANTHER" id="PTHR24416:SF550">
    <property type="entry name" value="FIBROBLAST GROWTH FACTOR RECEPTOR HOMOLOG 1-RELATED"/>
    <property type="match status" value="1"/>
</dbReference>
<dbReference type="InterPro" id="IPR003598">
    <property type="entry name" value="Ig_sub2"/>
</dbReference>
<dbReference type="Gene3D" id="3.30.200.20">
    <property type="entry name" value="Phosphorylase Kinase, domain 1"/>
    <property type="match status" value="1"/>
</dbReference>
<dbReference type="GO" id="GO:0048513">
    <property type="term" value="P:animal organ development"/>
    <property type="evidence" value="ECO:0007669"/>
    <property type="project" value="UniProtKB-ARBA"/>
</dbReference>
<accession>A0A7R8V267</accession>
<evidence type="ECO:0000256" key="1">
    <source>
        <dbReference type="ARBA" id="ARBA00004479"/>
    </source>
</evidence>
<dbReference type="InterPro" id="IPR008266">
    <property type="entry name" value="Tyr_kinase_AS"/>
</dbReference>
<evidence type="ECO:0000256" key="25">
    <source>
        <dbReference type="SAM" id="Phobius"/>
    </source>
</evidence>
<keyword evidence="15 19" id="KW-0675">Receptor</keyword>
<evidence type="ECO:0000256" key="21">
    <source>
        <dbReference type="PIRSR" id="PIRSR000628-2"/>
    </source>
</evidence>
<reference evidence="29 30" key="1">
    <citation type="submission" date="2020-11" db="EMBL/GenBank/DDBJ databases">
        <authorList>
            <person name="Wallbank WR R."/>
            <person name="Pardo Diaz C."/>
            <person name="Kozak K."/>
            <person name="Martin S."/>
            <person name="Jiggins C."/>
            <person name="Moest M."/>
            <person name="Warren A I."/>
            <person name="Generalovic N T."/>
            <person name="Byers J.R.P. K."/>
            <person name="Montejo-Kovacevich G."/>
            <person name="Yen C E."/>
        </authorList>
    </citation>
    <scope>NUCLEOTIDE SEQUENCE [LARGE SCALE GENOMIC DNA]</scope>
</reference>
<feature type="binding site" evidence="21">
    <location>
        <position position="704"/>
    </location>
    <ligand>
        <name>ATP</name>
        <dbReference type="ChEBI" id="CHEBI:30616"/>
    </ligand>
</feature>
<dbReference type="InterPro" id="IPR011009">
    <property type="entry name" value="Kinase-like_dom_sf"/>
</dbReference>
<dbReference type="InterPro" id="IPR007110">
    <property type="entry name" value="Ig-like_dom"/>
</dbReference>
<dbReference type="GO" id="GO:0048729">
    <property type="term" value="P:tissue morphogenesis"/>
    <property type="evidence" value="ECO:0007669"/>
    <property type="project" value="UniProtKB-ARBA"/>
</dbReference>
<proteinExistence type="inferred from homology"/>
<keyword evidence="2" id="KW-0217">Developmental protein</keyword>
<dbReference type="OrthoDB" id="5984265at2759"/>
<dbReference type="InterPro" id="IPR036179">
    <property type="entry name" value="Ig-like_dom_sf"/>
</dbReference>
<evidence type="ECO:0000256" key="13">
    <source>
        <dbReference type="ARBA" id="ARBA00023137"/>
    </source>
</evidence>
<evidence type="ECO:0000256" key="6">
    <source>
        <dbReference type="ARBA" id="ARBA00022729"/>
    </source>
</evidence>
<dbReference type="Proteomes" id="UP000594454">
    <property type="component" value="Chromosome 5"/>
</dbReference>
<evidence type="ECO:0000256" key="2">
    <source>
        <dbReference type="ARBA" id="ARBA00022473"/>
    </source>
</evidence>
<dbReference type="GO" id="GO:0005524">
    <property type="term" value="F:ATP binding"/>
    <property type="evidence" value="ECO:0007669"/>
    <property type="project" value="UniProtKB-UniRule"/>
</dbReference>
<evidence type="ECO:0000256" key="19">
    <source>
        <dbReference type="PIRNR" id="PIRNR000628"/>
    </source>
</evidence>
<dbReference type="PROSITE" id="PS50011">
    <property type="entry name" value="PROTEIN_KINASE_DOM"/>
    <property type="match status" value="1"/>
</dbReference>
<keyword evidence="6 26" id="KW-0732">Signal</keyword>
<dbReference type="InterPro" id="IPR020635">
    <property type="entry name" value="Tyr_kinase_cat_dom"/>
</dbReference>
<dbReference type="GO" id="GO:0003006">
    <property type="term" value="P:developmental process involved in reproduction"/>
    <property type="evidence" value="ECO:0007669"/>
    <property type="project" value="UniProtKB-ARBA"/>
</dbReference>
<evidence type="ECO:0000256" key="22">
    <source>
        <dbReference type="PIRSR" id="PIRSR000628-3"/>
    </source>
</evidence>
<keyword evidence="4 19" id="KW-0808">Transferase</keyword>
<feature type="disulfide bond" evidence="22">
    <location>
        <begin position="203"/>
        <end position="251"/>
    </location>
</feature>
<feature type="domain" description="Protein kinase" evidence="27">
    <location>
        <begin position="556"/>
        <end position="835"/>
    </location>
</feature>
<dbReference type="InterPro" id="IPR013783">
    <property type="entry name" value="Ig-like_fold"/>
</dbReference>
<evidence type="ECO:0000256" key="4">
    <source>
        <dbReference type="ARBA" id="ARBA00022679"/>
    </source>
</evidence>
<organism evidence="29 30">
    <name type="scientific">Hermetia illucens</name>
    <name type="common">Black soldier fly</name>
    <dbReference type="NCBI Taxonomy" id="343691"/>
    <lineage>
        <taxon>Eukaryota</taxon>
        <taxon>Metazoa</taxon>
        <taxon>Ecdysozoa</taxon>
        <taxon>Arthropoda</taxon>
        <taxon>Hexapoda</taxon>
        <taxon>Insecta</taxon>
        <taxon>Pterygota</taxon>
        <taxon>Neoptera</taxon>
        <taxon>Endopterygota</taxon>
        <taxon>Diptera</taxon>
        <taxon>Brachycera</taxon>
        <taxon>Stratiomyomorpha</taxon>
        <taxon>Stratiomyidae</taxon>
        <taxon>Hermetiinae</taxon>
        <taxon>Hermetia</taxon>
    </lineage>
</organism>
<dbReference type="InParanoid" id="A0A7R8V267"/>
<keyword evidence="8 19" id="KW-0547">Nucleotide-binding</keyword>
<feature type="chain" id="PRO_5031454733" description="Fibroblast growth factor receptor" evidence="26">
    <location>
        <begin position="32"/>
        <end position="876"/>
    </location>
</feature>
<dbReference type="Gene3D" id="2.60.40.10">
    <property type="entry name" value="Immunoglobulins"/>
    <property type="match status" value="4"/>
</dbReference>
<evidence type="ECO:0000256" key="9">
    <source>
        <dbReference type="ARBA" id="ARBA00022777"/>
    </source>
</evidence>
<evidence type="ECO:0000256" key="10">
    <source>
        <dbReference type="ARBA" id="ARBA00022840"/>
    </source>
</evidence>
<keyword evidence="10 19" id="KW-0067">ATP-binding</keyword>
<comment type="subcellular location">
    <subcellularLocation>
        <location evidence="1">Membrane</location>
        <topology evidence="1">Single-pass type I membrane protein</topology>
    </subcellularLocation>
</comment>
<keyword evidence="13 19" id="KW-0829">Tyrosine-protein kinase</keyword>
<evidence type="ECO:0000256" key="15">
    <source>
        <dbReference type="ARBA" id="ARBA00023170"/>
    </source>
</evidence>
<dbReference type="Gene3D" id="1.10.510.10">
    <property type="entry name" value="Transferase(Phosphotransferase) domain 1"/>
    <property type="match status" value="1"/>
</dbReference>
<dbReference type="SUPFAM" id="SSF56112">
    <property type="entry name" value="Protein kinase-like (PK-like)"/>
    <property type="match status" value="1"/>
</dbReference>
<evidence type="ECO:0000256" key="14">
    <source>
        <dbReference type="ARBA" id="ARBA00023157"/>
    </source>
</evidence>
<keyword evidence="12 19" id="KW-0472">Membrane</keyword>
<feature type="binding site" evidence="21">
    <location>
        <position position="718"/>
    </location>
    <ligand>
        <name>ATP</name>
        <dbReference type="ChEBI" id="CHEBI:30616"/>
    </ligand>
</feature>
<evidence type="ECO:0000256" key="23">
    <source>
        <dbReference type="PROSITE-ProRule" id="PRU10141"/>
    </source>
</evidence>
<dbReference type="GO" id="GO:0045887">
    <property type="term" value="P:positive regulation of synaptic assembly at neuromuscular junction"/>
    <property type="evidence" value="ECO:0007669"/>
    <property type="project" value="UniProtKB-ARBA"/>
</dbReference>
<dbReference type="GO" id="GO:0005886">
    <property type="term" value="C:plasma membrane"/>
    <property type="evidence" value="ECO:0007669"/>
    <property type="project" value="UniProtKB-ARBA"/>
</dbReference>
<dbReference type="GO" id="GO:0005007">
    <property type="term" value="F:fibroblast growth factor receptor activity"/>
    <property type="evidence" value="ECO:0007669"/>
    <property type="project" value="InterPro"/>
</dbReference>
<dbReference type="PROSITE" id="PS00109">
    <property type="entry name" value="PROTEIN_KINASE_TYR"/>
    <property type="match status" value="1"/>
</dbReference>
<evidence type="ECO:0000256" key="8">
    <source>
        <dbReference type="ARBA" id="ARBA00022741"/>
    </source>
</evidence>
<name>A0A7R8V267_HERIL</name>
<evidence type="ECO:0000256" key="7">
    <source>
        <dbReference type="ARBA" id="ARBA00022737"/>
    </source>
</evidence>
<protein>
    <recommendedName>
        <fullName evidence="19">Fibroblast growth factor receptor</fullName>
        <ecNumber evidence="19">2.7.10.1</ecNumber>
    </recommendedName>
</protein>
<evidence type="ECO:0000256" key="20">
    <source>
        <dbReference type="PIRSR" id="PIRSR000628-1"/>
    </source>
</evidence>
<evidence type="ECO:0000256" key="26">
    <source>
        <dbReference type="SAM" id="SignalP"/>
    </source>
</evidence>
<dbReference type="FunFam" id="2.60.40.10:FF:000020">
    <property type="entry name" value="Fibroblast growth factor receptor"/>
    <property type="match status" value="1"/>
</dbReference>
<dbReference type="GO" id="GO:0008284">
    <property type="term" value="P:positive regulation of cell population proliferation"/>
    <property type="evidence" value="ECO:0007669"/>
    <property type="project" value="InterPro"/>
</dbReference>
<feature type="transmembrane region" description="Helical" evidence="25">
    <location>
        <begin position="453"/>
        <end position="475"/>
    </location>
</feature>
<dbReference type="SMART" id="SM00219">
    <property type="entry name" value="TyrKc"/>
    <property type="match status" value="1"/>
</dbReference>
<dbReference type="GO" id="GO:0030097">
    <property type="term" value="P:hemopoiesis"/>
    <property type="evidence" value="ECO:0007669"/>
    <property type="project" value="UniProtKB-ARBA"/>
</dbReference>
<dbReference type="FunCoup" id="A0A7R8V267">
    <property type="interactions" value="137"/>
</dbReference>
<feature type="domain" description="Ig-like" evidence="28">
    <location>
        <begin position="180"/>
        <end position="253"/>
    </location>
</feature>
<feature type="active site" description="Proton acceptor" evidence="20">
    <location>
        <position position="700"/>
    </location>
</feature>
<dbReference type="GO" id="GO:0043235">
    <property type="term" value="C:receptor complex"/>
    <property type="evidence" value="ECO:0007669"/>
    <property type="project" value="TreeGrafter"/>
</dbReference>
<feature type="disulfide bond" evidence="22">
    <location>
        <begin position="298"/>
        <end position="417"/>
    </location>
</feature>
<dbReference type="InterPro" id="IPR013098">
    <property type="entry name" value="Ig_I-set"/>
</dbReference>
<feature type="region of interest" description="Disordered" evidence="24">
    <location>
        <begin position="148"/>
        <end position="172"/>
    </location>
</feature>
<dbReference type="FunFam" id="3.30.200.20:FF:000651">
    <property type="entry name" value="Fibroblast growth factor receptor"/>
    <property type="match status" value="1"/>
</dbReference>
<dbReference type="SUPFAM" id="SSF48726">
    <property type="entry name" value="Immunoglobulin"/>
    <property type="match status" value="3"/>
</dbReference>
<gene>
    <name evidence="29" type="ORF">HERILL_LOCUS13681</name>
</gene>
<dbReference type="Pfam" id="PF07714">
    <property type="entry name" value="PK_Tyr_Ser-Thr"/>
    <property type="match status" value="1"/>
</dbReference>
<comment type="similarity">
    <text evidence="19">Belongs to the protein kinase superfamily. Tyr protein kinase family. Fibroblast growth factor receptor subfamily.</text>
</comment>
<keyword evidence="17" id="KW-0393">Immunoglobulin domain</keyword>
<dbReference type="PANTHER" id="PTHR24416">
    <property type="entry name" value="TYROSINE-PROTEIN KINASE RECEPTOR"/>
    <property type="match status" value="1"/>
</dbReference>
<dbReference type="InterPro" id="IPR050122">
    <property type="entry name" value="RTK"/>
</dbReference>
<evidence type="ECO:0000256" key="5">
    <source>
        <dbReference type="ARBA" id="ARBA00022692"/>
    </source>
</evidence>
<evidence type="ECO:0000259" key="28">
    <source>
        <dbReference type="PROSITE" id="PS50835"/>
    </source>
</evidence>
<evidence type="ECO:0000256" key="17">
    <source>
        <dbReference type="ARBA" id="ARBA00023319"/>
    </source>
</evidence>
<dbReference type="PIRSF" id="PIRSF000628">
    <property type="entry name" value="FGFR"/>
    <property type="match status" value="1"/>
</dbReference>
<keyword evidence="16" id="KW-0325">Glycoprotein</keyword>
<feature type="binding site" evidence="21 23">
    <location>
        <position position="590"/>
    </location>
    <ligand>
        <name>ATP</name>
        <dbReference type="ChEBI" id="CHEBI:30616"/>
    </ligand>
</feature>
<evidence type="ECO:0000313" key="30">
    <source>
        <dbReference type="Proteomes" id="UP000594454"/>
    </source>
</evidence>
<dbReference type="PROSITE" id="PS00107">
    <property type="entry name" value="PROTEIN_KINASE_ATP"/>
    <property type="match status" value="1"/>
</dbReference>
<keyword evidence="9 19" id="KW-0418">Kinase</keyword>
<dbReference type="PROSITE" id="PS50835">
    <property type="entry name" value="IG_LIKE"/>
    <property type="match status" value="3"/>
</dbReference>
<evidence type="ECO:0000256" key="12">
    <source>
        <dbReference type="ARBA" id="ARBA00023136"/>
    </source>
</evidence>
<dbReference type="InterPro" id="IPR016248">
    <property type="entry name" value="FGF_rcpt_fam"/>
</dbReference>
<dbReference type="SMART" id="SM00409">
    <property type="entry name" value="IG"/>
    <property type="match status" value="3"/>
</dbReference>
<dbReference type="SMART" id="SM00408">
    <property type="entry name" value="IGc2"/>
    <property type="match status" value="3"/>
</dbReference>
<dbReference type="EC" id="2.7.10.1" evidence="19"/>